<evidence type="ECO:0000313" key="2">
    <source>
        <dbReference type="EMBL" id="CAH3199318.1"/>
    </source>
</evidence>
<gene>
    <name evidence="2" type="ORF">PEVE_00040151</name>
</gene>
<dbReference type="InterPro" id="IPR036388">
    <property type="entry name" value="WH-like_DNA-bd_sf"/>
</dbReference>
<accession>A0ABN8T4T1</accession>
<dbReference type="SUPFAM" id="SSF46785">
    <property type="entry name" value="Winged helix' DNA-binding domain"/>
    <property type="match status" value="1"/>
</dbReference>
<evidence type="ECO:0000259" key="1">
    <source>
        <dbReference type="SMART" id="SM00884"/>
    </source>
</evidence>
<dbReference type="PROSITE" id="PS01256">
    <property type="entry name" value="CULLIN_1"/>
    <property type="match status" value="1"/>
</dbReference>
<protein>
    <recommendedName>
        <fullName evidence="1">Cullin neddylation domain-containing protein</fullName>
    </recommendedName>
</protein>
<dbReference type="InterPro" id="IPR036390">
    <property type="entry name" value="WH_DNA-bd_sf"/>
</dbReference>
<dbReference type="Gene3D" id="1.10.10.10">
    <property type="entry name" value="Winged helix-like DNA-binding domain superfamily/Winged helix DNA-binding domain"/>
    <property type="match status" value="1"/>
</dbReference>
<dbReference type="InterPro" id="IPR016157">
    <property type="entry name" value="Cullin_CS"/>
</dbReference>
<dbReference type="Pfam" id="PF10557">
    <property type="entry name" value="Cullin_Nedd8"/>
    <property type="match status" value="1"/>
</dbReference>
<dbReference type="PANTHER" id="PTHR11932">
    <property type="entry name" value="CULLIN"/>
    <property type="match status" value="1"/>
</dbReference>
<dbReference type="InterPro" id="IPR019559">
    <property type="entry name" value="Cullin_neddylation_domain"/>
</dbReference>
<reference evidence="2 3" key="1">
    <citation type="submission" date="2022-05" db="EMBL/GenBank/DDBJ databases">
        <authorList>
            <consortium name="Genoscope - CEA"/>
            <person name="William W."/>
        </authorList>
    </citation>
    <scope>NUCLEOTIDE SEQUENCE [LARGE SCALE GENOMIC DNA]</scope>
</reference>
<proteinExistence type="predicted"/>
<name>A0ABN8T4T1_9CNID</name>
<comment type="caution">
    <text evidence="2">The sequence shown here is derived from an EMBL/GenBank/DDBJ whole genome shotgun (WGS) entry which is preliminary data.</text>
</comment>
<dbReference type="SMART" id="SM00884">
    <property type="entry name" value="Cullin_Nedd8"/>
    <property type="match status" value="1"/>
</dbReference>
<dbReference type="EMBL" id="CALNXI010007254">
    <property type="protein sequence ID" value="CAH3199318.1"/>
    <property type="molecule type" value="Genomic_DNA"/>
</dbReference>
<feature type="domain" description="Cullin neddylation" evidence="1">
    <location>
        <begin position="1"/>
        <end position="52"/>
    </location>
</feature>
<evidence type="ECO:0000313" key="3">
    <source>
        <dbReference type="Proteomes" id="UP001159427"/>
    </source>
</evidence>
<organism evidence="2 3">
    <name type="scientific">Porites evermanni</name>
    <dbReference type="NCBI Taxonomy" id="104178"/>
    <lineage>
        <taxon>Eukaryota</taxon>
        <taxon>Metazoa</taxon>
        <taxon>Cnidaria</taxon>
        <taxon>Anthozoa</taxon>
        <taxon>Hexacorallia</taxon>
        <taxon>Scleractinia</taxon>
        <taxon>Fungiina</taxon>
        <taxon>Poritidae</taxon>
        <taxon>Porites</taxon>
    </lineage>
</organism>
<dbReference type="InterPro" id="IPR045093">
    <property type="entry name" value="Cullin"/>
</dbReference>
<sequence>MKSRKVLKHNSLIQEVISQSSARFTPSVAMIKKCIEALIDKQYLERREGTKDEYTYMA</sequence>
<dbReference type="Proteomes" id="UP001159427">
    <property type="component" value="Unassembled WGS sequence"/>
</dbReference>
<keyword evidence="3" id="KW-1185">Reference proteome</keyword>